<dbReference type="STRING" id="742766.HMPREF9455_02795"/>
<keyword evidence="2" id="KW-1185">Reference proteome</keyword>
<dbReference type="OrthoDB" id="5903604at2"/>
<dbReference type="Proteomes" id="UP000004913">
    <property type="component" value="Unassembled WGS sequence"/>
</dbReference>
<evidence type="ECO:0000313" key="2">
    <source>
        <dbReference type="Proteomes" id="UP000004913"/>
    </source>
</evidence>
<dbReference type="RefSeq" id="WP_006800325.1">
    <property type="nucleotide sequence ID" value="NZ_GL891985.1"/>
</dbReference>
<dbReference type="AlphaFoldDB" id="F5J0C8"/>
<evidence type="ECO:0008006" key="3">
    <source>
        <dbReference type="Google" id="ProtNLM"/>
    </source>
</evidence>
<gene>
    <name evidence="1" type="ORF">HMPREF9455_02795</name>
</gene>
<evidence type="ECO:0000313" key="1">
    <source>
        <dbReference type="EMBL" id="EGK01006.1"/>
    </source>
</evidence>
<dbReference type="Pfam" id="PF14253">
    <property type="entry name" value="AbiH"/>
    <property type="match status" value="1"/>
</dbReference>
<protein>
    <recommendedName>
        <fullName evidence="3">SIR2-like domain-containing protein</fullName>
    </recommendedName>
</protein>
<proteinExistence type="predicted"/>
<dbReference type="HOGENOM" id="CLU_1007357_0_0_10"/>
<dbReference type="EMBL" id="ADLV01000032">
    <property type="protein sequence ID" value="EGK01006.1"/>
    <property type="molecule type" value="Genomic_DNA"/>
</dbReference>
<comment type="caution">
    <text evidence="1">The sequence shown here is derived from an EMBL/GenBank/DDBJ whole genome shotgun (WGS) entry which is preliminary data.</text>
</comment>
<organism evidence="1 2">
    <name type="scientific">Dysgonomonas gadei ATCC BAA-286</name>
    <dbReference type="NCBI Taxonomy" id="742766"/>
    <lineage>
        <taxon>Bacteria</taxon>
        <taxon>Pseudomonadati</taxon>
        <taxon>Bacteroidota</taxon>
        <taxon>Bacteroidia</taxon>
        <taxon>Bacteroidales</taxon>
        <taxon>Dysgonomonadaceae</taxon>
        <taxon>Dysgonomonas</taxon>
    </lineage>
</organism>
<reference evidence="1 2" key="1">
    <citation type="submission" date="2011-04" db="EMBL/GenBank/DDBJ databases">
        <title>The Genome Sequence of Dysgonomonas gadei ATCC BAA-286.</title>
        <authorList>
            <consortium name="The Broad Institute Genome Sequencing Platform"/>
            <person name="Earl A."/>
            <person name="Ward D."/>
            <person name="Feldgarden M."/>
            <person name="Gevers D."/>
            <person name="Pudlo N."/>
            <person name="Martens E."/>
            <person name="Allen-Vercoe E."/>
            <person name="Young S.K."/>
            <person name="Zeng Q."/>
            <person name="Gargeya S."/>
            <person name="Fitzgerald M."/>
            <person name="Haas B."/>
            <person name="Abouelleil A."/>
            <person name="Alvarado L."/>
            <person name="Arachchi H.M."/>
            <person name="Berlin A."/>
            <person name="Brown A."/>
            <person name="Chapman S.B."/>
            <person name="Chen Z."/>
            <person name="Dunbar C."/>
            <person name="Freedman E."/>
            <person name="Gearin G."/>
            <person name="Gellesch M."/>
            <person name="Goldberg J."/>
            <person name="Griggs A."/>
            <person name="Gujja S."/>
            <person name="Heiman D."/>
            <person name="Howarth C."/>
            <person name="Larson L."/>
            <person name="Lui A."/>
            <person name="MacDonald P.J.P."/>
            <person name="Mehta T."/>
            <person name="Montmayeur A."/>
            <person name="Murphy C."/>
            <person name="Neiman D."/>
            <person name="Pearson M."/>
            <person name="Priest M."/>
            <person name="Roberts A."/>
            <person name="Saif S."/>
            <person name="Shea T."/>
            <person name="Shenoy N."/>
            <person name="Sisk P."/>
            <person name="Stolte C."/>
            <person name="Sykes S."/>
            <person name="Yandava C."/>
            <person name="Wortman J."/>
            <person name="Nusbaum C."/>
            <person name="Birren B."/>
        </authorList>
    </citation>
    <scope>NUCLEOTIDE SEQUENCE [LARGE SCALE GENOMIC DNA]</scope>
    <source>
        <strain evidence="1 2">ATCC BAA-286</strain>
    </source>
</reference>
<sequence>MTNNDYDTILITGNGFDLNLGLKTGYQDFIVSDAFSNLLKANNQLCIYLKNQHELNNWIDIENELKEYSKSIYKDSNRNIFRQEYQSLCKSLCDYLNNIDMSYVDNIDETSQAYEILTEKFERLLIFNFNYTLSIEYLLYKKNLNHKVIKVHGTAKENRIVFGVEDNARINASDVFLKKSTCIWNKIYDIDKILSNAKDIIFLGYSLGETDHHYFEQFFKAAAINNFMDRSRKNIFISYYKEDSMYDILKQIDYMTSNRIQGLRTHQNFEMFDLAK</sequence>
<dbReference type="eggNOG" id="ENOG5031GUA">
    <property type="taxonomic scope" value="Bacteria"/>
</dbReference>
<accession>F5J0C8</accession>
<name>F5J0C8_9BACT</name>
<dbReference type="InterPro" id="IPR025935">
    <property type="entry name" value="AbiH"/>
</dbReference>